<evidence type="ECO:0000259" key="1">
    <source>
        <dbReference type="PROSITE" id="PS50878"/>
    </source>
</evidence>
<dbReference type="InterPro" id="IPR043502">
    <property type="entry name" value="DNA/RNA_pol_sf"/>
</dbReference>
<dbReference type="STRING" id="50429.A0A2B4SI19"/>
<dbReference type="PROSITE" id="PS50878">
    <property type="entry name" value="RT_POL"/>
    <property type="match status" value="1"/>
</dbReference>
<dbReference type="SUPFAM" id="SSF56672">
    <property type="entry name" value="DNA/RNA polymerases"/>
    <property type="match status" value="1"/>
</dbReference>
<feature type="domain" description="Reverse transcriptase" evidence="1">
    <location>
        <begin position="97"/>
        <end position="323"/>
    </location>
</feature>
<proteinExistence type="predicted"/>
<organism evidence="2 3">
    <name type="scientific">Stylophora pistillata</name>
    <name type="common">Smooth cauliflower coral</name>
    <dbReference type="NCBI Taxonomy" id="50429"/>
    <lineage>
        <taxon>Eukaryota</taxon>
        <taxon>Metazoa</taxon>
        <taxon>Cnidaria</taxon>
        <taxon>Anthozoa</taxon>
        <taxon>Hexacorallia</taxon>
        <taxon>Scleractinia</taxon>
        <taxon>Astrocoeniina</taxon>
        <taxon>Pocilloporidae</taxon>
        <taxon>Stylophora</taxon>
    </lineage>
</organism>
<dbReference type="Proteomes" id="UP000225706">
    <property type="component" value="Unassembled WGS sequence"/>
</dbReference>
<protein>
    <submittedName>
        <fullName evidence="2">Putative RNA-directed DNA polymerase from transposon X-element</fullName>
    </submittedName>
</protein>
<gene>
    <name evidence="2" type="ORF">AWC38_SpisGene7185</name>
</gene>
<evidence type="ECO:0000313" key="2">
    <source>
        <dbReference type="EMBL" id="PFX28105.1"/>
    </source>
</evidence>
<dbReference type="GO" id="GO:0003964">
    <property type="term" value="F:RNA-directed DNA polymerase activity"/>
    <property type="evidence" value="ECO:0007669"/>
    <property type="project" value="UniProtKB-KW"/>
</dbReference>
<keyword evidence="2" id="KW-0695">RNA-directed DNA polymerase</keyword>
<accession>A0A2B4SI19</accession>
<comment type="caution">
    <text evidence="2">The sequence shown here is derived from an EMBL/GenBank/DDBJ whole genome shotgun (WGS) entry which is preliminary data.</text>
</comment>
<keyword evidence="3" id="KW-1185">Reference proteome</keyword>
<name>A0A2B4SI19_STYPI</name>
<sequence length="323" mass="35261">MLFRASKGLLNVSRDDGLPPNLHAPWPTFVNDLGQYFVTKIETIQLKLDIESFDSVTSLLDSVPVDSPSVSVPLFTDFENLSTSDVASLIRRSALKSCPLDPIPSRDWKEALVYPVLKKPGLDAVNKNLRLVSNLAFVSKLTEKAAFDGTSSHMSANGLYPIAQSAYRPNHSTDTALLKVKNDNLLNMNKQHVTLLVLLDLSASFDTVDHVILLRTLGSLGIGGTVIEGYRSYLSGRGQRIPVRGCTSERFNPDCGVPQGSCLGPLLLSIYTSSLLSIVQDLLPTVPCYADDNQLYVSFSPADENGQSDAIAAMEIIWIYQQS</sequence>
<dbReference type="AlphaFoldDB" id="A0A2B4SI19"/>
<dbReference type="Pfam" id="PF00078">
    <property type="entry name" value="RVT_1"/>
    <property type="match status" value="1"/>
</dbReference>
<evidence type="ECO:0000313" key="3">
    <source>
        <dbReference type="Proteomes" id="UP000225706"/>
    </source>
</evidence>
<dbReference type="InterPro" id="IPR000477">
    <property type="entry name" value="RT_dom"/>
</dbReference>
<reference evidence="3" key="1">
    <citation type="journal article" date="2017" name="bioRxiv">
        <title>Comparative analysis of the genomes of Stylophora pistillata and Acropora digitifera provides evidence for extensive differences between species of corals.</title>
        <authorList>
            <person name="Voolstra C.R."/>
            <person name="Li Y."/>
            <person name="Liew Y.J."/>
            <person name="Baumgarten S."/>
            <person name="Zoccola D."/>
            <person name="Flot J.-F."/>
            <person name="Tambutte S."/>
            <person name="Allemand D."/>
            <person name="Aranda M."/>
        </authorList>
    </citation>
    <scope>NUCLEOTIDE SEQUENCE [LARGE SCALE GENOMIC DNA]</scope>
</reference>
<keyword evidence="2" id="KW-0808">Transferase</keyword>
<dbReference type="PANTHER" id="PTHR33332">
    <property type="entry name" value="REVERSE TRANSCRIPTASE DOMAIN-CONTAINING PROTEIN"/>
    <property type="match status" value="1"/>
</dbReference>
<keyword evidence="2" id="KW-0548">Nucleotidyltransferase</keyword>
<dbReference type="EMBL" id="LSMT01000089">
    <property type="protein sequence ID" value="PFX28105.1"/>
    <property type="molecule type" value="Genomic_DNA"/>
</dbReference>